<evidence type="ECO:0000256" key="3">
    <source>
        <dbReference type="SAM" id="MobiDB-lite"/>
    </source>
</evidence>
<protein>
    <recommendedName>
        <fullName evidence="4">DJ-1/PfpI domain-containing protein</fullName>
    </recommendedName>
</protein>
<dbReference type="STRING" id="3983.A0A2C9V5L5"/>
<comment type="similarity">
    <text evidence="1">Belongs to the peptidase C56 family.</text>
</comment>
<accession>A0A2C9V5L5</accession>
<dbReference type="NCBIfam" id="TIGR01383">
    <property type="entry name" value="not_thiJ"/>
    <property type="match status" value="1"/>
</dbReference>
<gene>
    <name evidence="5" type="ORF">MANES_10G080900</name>
</gene>
<evidence type="ECO:0000313" key="5">
    <source>
        <dbReference type="EMBL" id="OAY39265.1"/>
    </source>
</evidence>
<dbReference type="GO" id="GO:1903189">
    <property type="term" value="P:glyoxal metabolic process"/>
    <property type="evidence" value="ECO:0000318"/>
    <property type="project" value="GO_Central"/>
</dbReference>
<evidence type="ECO:0000256" key="1">
    <source>
        <dbReference type="ARBA" id="ARBA00008542"/>
    </source>
</evidence>
<keyword evidence="2" id="KW-0677">Repeat</keyword>
<dbReference type="EMBL" id="CM004396">
    <property type="protein sequence ID" value="OAY39265.1"/>
    <property type="molecule type" value="Genomic_DNA"/>
</dbReference>
<dbReference type="GO" id="GO:0005737">
    <property type="term" value="C:cytoplasm"/>
    <property type="evidence" value="ECO:0000318"/>
    <property type="project" value="GO_Central"/>
</dbReference>
<dbReference type="InterPro" id="IPR002818">
    <property type="entry name" value="DJ-1/PfpI"/>
</dbReference>
<reference evidence="5" key="1">
    <citation type="submission" date="2016-02" db="EMBL/GenBank/DDBJ databases">
        <title>WGS assembly of Manihot esculenta.</title>
        <authorList>
            <person name="Bredeson J.V."/>
            <person name="Prochnik S.E."/>
            <person name="Lyons J.B."/>
            <person name="Schmutz J."/>
            <person name="Grimwood J."/>
            <person name="Vrebalov J."/>
            <person name="Bart R.S."/>
            <person name="Amuge T."/>
            <person name="Ferguson M.E."/>
            <person name="Green R."/>
            <person name="Putnam N."/>
            <person name="Stites J."/>
            <person name="Rounsley S."/>
            <person name="Rokhsar D.S."/>
        </authorList>
    </citation>
    <scope>NUCLEOTIDE SEQUENCE [LARGE SCALE GENOMIC DNA]</scope>
    <source>
        <tissue evidence="5">Leaf</tissue>
    </source>
</reference>
<dbReference type="Gene3D" id="3.40.50.880">
    <property type="match status" value="2"/>
</dbReference>
<dbReference type="PANTHER" id="PTHR48094">
    <property type="entry name" value="PROTEIN/NUCLEIC ACID DEGLYCASE DJ-1-RELATED"/>
    <property type="match status" value="1"/>
</dbReference>
<dbReference type="AlphaFoldDB" id="A0A2C9V5L5"/>
<evidence type="ECO:0000256" key="2">
    <source>
        <dbReference type="ARBA" id="ARBA00022737"/>
    </source>
</evidence>
<name>A0A2C9V5L5_MANES</name>
<feature type="domain" description="DJ-1/PfpI" evidence="4">
    <location>
        <begin position="81"/>
        <end position="245"/>
    </location>
</feature>
<sequence>MEPLFCLLSPAPSKLSLIRPSSSVVASATSFSSLSFASMACPPQRKTSTTRQSSSKLAKAPSPTLPASNEDPAALSSVPPKKVLVPIGFGTEEMEAVIIIDVLRRAGAEVIVASVEPQLEIEAASRMRLVADTSIANCSNEIFDLVALPGGMPGSARLRDCEVLQKITSKQAADKRLYGAICAAPAVTLLPWGLLRRKQTTCHPAFVDKLPTFWAVKSNVQVSGELTTSRGPGTSFEFALSLAEQLFGESIANEVGELLLLRTADDLCRKDEFNEVEWSIDHKPRVLIPVANGSEEIEIVTIVDILRRAKLEVVVASIEKSVQILASRGTKIIADKLIGDAAESIYDLIILPVRQMSMIIYPCFIF</sequence>
<dbReference type="InterPro" id="IPR006287">
    <property type="entry name" value="DJ-1"/>
</dbReference>
<feature type="domain" description="DJ-1/PfpI" evidence="4">
    <location>
        <begin position="285"/>
        <end position="352"/>
    </location>
</feature>
<feature type="compositionally biased region" description="Low complexity" evidence="3">
    <location>
        <begin position="41"/>
        <end position="56"/>
    </location>
</feature>
<organism evidence="5">
    <name type="scientific">Manihot esculenta</name>
    <name type="common">Cassava</name>
    <name type="synonym">Jatropha manihot</name>
    <dbReference type="NCBI Taxonomy" id="3983"/>
    <lineage>
        <taxon>Eukaryota</taxon>
        <taxon>Viridiplantae</taxon>
        <taxon>Streptophyta</taxon>
        <taxon>Embryophyta</taxon>
        <taxon>Tracheophyta</taxon>
        <taxon>Spermatophyta</taxon>
        <taxon>Magnoliopsida</taxon>
        <taxon>eudicotyledons</taxon>
        <taxon>Gunneridae</taxon>
        <taxon>Pentapetalae</taxon>
        <taxon>rosids</taxon>
        <taxon>fabids</taxon>
        <taxon>Malpighiales</taxon>
        <taxon>Euphorbiaceae</taxon>
        <taxon>Crotonoideae</taxon>
        <taxon>Manihoteae</taxon>
        <taxon>Manihot</taxon>
    </lineage>
</organism>
<dbReference type="FunFam" id="3.40.50.880:FF:000015">
    <property type="entry name" value="Protein DJ-1 homolog C"/>
    <property type="match status" value="1"/>
</dbReference>
<evidence type="ECO:0000259" key="4">
    <source>
        <dbReference type="Pfam" id="PF01965"/>
    </source>
</evidence>
<dbReference type="CDD" id="cd03135">
    <property type="entry name" value="GATase1_DJ-1"/>
    <property type="match status" value="1"/>
</dbReference>
<dbReference type="Pfam" id="PF01965">
    <property type="entry name" value="DJ-1_PfpI"/>
    <property type="match status" value="2"/>
</dbReference>
<dbReference type="PANTHER" id="PTHR48094:SF7">
    <property type="entry name" value="PROTEIN DJ-1 HOMOLOG C"/>
    <property type="match status" value="1"/>
</dbReference>
<proteinExistence type="inferred from homology"/>
<dbReference type="InterPro" id="IPR050325">
    <property type="entry name" value="Prot/Nucl_acid_deglycase"/>
</dbReference>
<feature type="region of interest" description="Disordered" evidence="3">
    <location>
        <begin position="41"/>
        <end position="76"/>
    </location>
</feature>
<dbReference type="SUPFAM" id="SSF52317">
    <property type="entry name" value="Class I glutamine amidotransferase-like"/>
    <property type="match status" value="2"/>
</dbReference>
<dbReference type="InterPro" id="IPR029062">
    <property type="entry name" value="Class_I_gatase-like"/>
</dbReference>